<dbReference type="PANTHER" id="PTHR37305:SF1">
    <property type="entry name" value="MEMBRANE PROTEIN"/>
    <property type="match status" value="1"/>
</dbReference>
<evidence type="ECO:0000256" key="1">
    <source>
        <dbReference type="SAM" id="Phobius"/>
    </source>
</evidence>
<dbReference type="Proteomes" id="UP000094580">
    <property type="component" value="Unassembled WGS sequence"/>
</dbReference>
<accession>A0ABX2ZM00</accession>
<feature type="transmembrane region" description="Helical" evidence="1">
    <location>
        <begin position="238"/>
        <end position="257"/>
    </location>
</feature>
<evidence type="ECO:0000313" key="2">
    <source>
        <dbReference type="EMBL" id="ODG90442.1"/>
    </source>
</evidence>
<keyword evidence="3" id="KW-1185">Reference proteome</keyword>
<feature type="transmembrane region" description="Helical" evidence="1">
    <location>
        <begin position="156"/>
        <end position="180"/>
    </location>
</feature>
<feature type="transmembrane region" description="Helical" evidence="1">
    <location>
        <begin position="16"/>
        <end position="37"/>
    </location>
</feature>
<keyword evidence="1" id="KW-1133">Transmembrane helix</keyword>
<reference evidence="2 3" key="1">
    <citation type="submission" date="2016-07" db="EMBL/GenBank/DDBJ databases">
        <authorList>
            <person name="Townsley L."/>
            <person name="Shank E.A."/>
        </authorList>
    </citation>
    <scope>NUCLEOTIDE SEQUENCE [LARGE SCALE GENOMIC DNA]</scope>
    <source>
        <strain evidence="2 3">CH01</strain>
    </source>
</reference>
<feature type="transmembrane region" description="Helical" evidence="1">
    <location>
        <begin position="122"/>
        <end position="144"/>
    </location>
</feature>
<evidence type="ECO:0000313" key="3">
    <source>
        <dbReference type="Proteomes" id="UP000094580"/>
    </source>
</evidence>
<dbReference type="EMBL" id="MDKC01000034">
    <property type="protein sequence ID" value="ODG90442.1"/>
    <property type="molecule type" value="Genomic_DNA"/>
</dbReference>
<proteinExistence type="predicted"/>
<keyword evidence="1" id="KW-0812">Transmembrane</keyword>
<feature type="transmembrane region" description="Helical" evidence="1">
    <location>
        <begin position="187"/>
        <end position="207"/>
    </location>
</feature>
<sequence length="265" mass="29809">MNIFLHELKAYRKSTFIWTASLMAIVVFFLSLFPAIAKDYVEFSKVLEGYPEGVRKALGLEIESFGNVLGFYSYVFIYISLCGAIQAMILGTSIISKEVREKTADFLLTKPVTRTKVMTSKIFAGMVSLAITNIFYLVATMMMAQHVKTANYSSKSIILLSVSLFITQLLFFGIGILISVVFPKIKAVLSISLAIVFGFFVIGMVVATDESNVKRFLSPFKYFEPRYIIAHSKFESQFLIMSIGIIIVSIFASYMIYKKRDIHAV</sequence>
<gene>
    <name evidence="2" type="ORF">BED47_11225</name>
</gene>
<feature type="transmembrane region" description="Helical" evidence="1">
    <location>
        <begin position="71"/>
        <end position="95"/>
    </location>
</feature>
<protein>
    <submittedName>
        <fullName evidence="2">ABC transporter permease</fullName>
    </submittedName>
</protein>
<dbReference type="Pfam" id="PF12679">
    <property type="entry name" value="ABC2_membrane_2"/>
    <property type="match status" value="1"/>
</dbReference>
<dbReference type="RefSeq" id="WP_069034861.1">
    <property type="nucleotide sequence ID" value="NZ_MDKC01000034.1"/>
</dbReference>
<keyword evidence="1" id="KW-0472">Membrane</keyword>
<organism evidence="2 3">
    <name type="scientific">Gottfriedia luciferensis</name>
    <dbReference type="NCBI Taxonomy" id="178774"/>
    <lineage>
        <taxon>Bacteria</taxon>
        <taxon>Bacillati</taxon>
        <taxon>Bacillota</taxon>
        <taxon>Bacilli</taxon>
        <taxon>Bacillales</taxon>
        <taxon>Bacillaceae</taxon>
        <taxon>Gottfriedia</taxon>
    </lineage>
</organism>
<dbReference type="PANTHER" id="PTHR37305">
    <property type="entry name" value="INTEGRAL MEMBRANE PROTEIN-RELATED"/>
    <property type="match status" value="1"/>
</dbReference>
<name>A0ABX2ZM00_9BACI</name>
<comment type="caution">
    <text evidence="2">The sequence shown here is derived from an EMBL/GenBank/DDBJ whole genome shotgun (WGS) entry which is preliminary data.</text>
</comment>